<dbReference type="EMBL" id="JBHLTW010000028">
    <property type="protein sequence ID" value="MFC0595851.1"/>
    <property type="molecule type" value="Genomic_DNA"/>
</dbReference>
<protein>
    <recommendedName>
        <fullName evidence="3">GP-PDE domain-containing protein</fullName>
    </recommendedName>
</protein>
<comment type="caution">
    <text evidence="1">The sequence shown here is derived from an EMBL/GenBank/DDBJ whole genome shotgun (WGS) entry which is preliminary data.</text>
</comment>
<evidence type="ECO:0000313" key="1">
    <source>
        <dbReference type="EMBL" id="MFC0595851.1"/>
    </source>
</evidence>
<accession>A0ABV6Q165</accession>
<proteinExistence type="predicted"/>
<evidence type="ECO:0008006" key="3">
    <source>
        <dbReference type="Google" id="ProtNLM"/>
    </source>
</evidence>
<dbReference type="Proteomes" id="UP001589830">
    <property type="component" value="Unassembled WGS sequence"/>
</dbReference>
<organism evidence="1 2">
    <name type="scientific">Thermus composti</name>
    <dbReference type="NCBI Taxonomy" id="532059"/>
    <lineage>
        <taxon>Bacteria</taxon>
        <taxon>Thermotogati</taxon>
        <taxon>Deinococcota</taxon>
        <taxon>Deinococci</taxon>
        <taxon>Thermales</taxon>
        <taxon>Thermaceae</taxon>
        <taxon>Thermus</taxon>
    </lineage>
</organism>
<gene>
    <name evidence="1" type="ORF">ACFFFP_06685</name>
</gene>
<sequence length="164" mass="17878">MGSLADWNLRLLKRLDPGLAIGFDPAFYLDAPAGEWARLPVRVNAYGYLDDHPLGFRRLLPTATYLEDRLEALLRSVPPFQELYLRKEFLVQALADGVDPVALARRLLGKVWVDVWTLNPWEEGFRGYLKAALASGVDQITTDAPLGLGAAVLPPGGPGGLSPG</sequence>
<name>A0ABV6Q165_9DEIN</name>
<reference evidence="1 2" key="1">
    <citation type="submission" date="2024-09" db="EMBL/GenBank/DDBJ databases">
        <authorList>
            <person name="Sun Q."/>
            <person name="Mori K."/>
        </authorList>
    </citation>
    <scope>NUCLEOTIDE SEQUENCE [LARGE SCALE GENOMIC DNA]</scope>
    <source>
        <strain evidence="1 2">NCAIM B.02340</strain>
    </source>
</reference>
<evidence type="ECO:0000313" key="2">
    <source>
        <dbReference type="Proteomes" id="UP001589830"/>
    </source>
</evidence>
<dbReference type="RefSeq" id="WP_188848017.1">
    <property type="nucleotide sequence ID" value="NZ_BMPJ01000029.1"/>
</dbReference>
<keyword evidence="2" id="KW-1185">Reference proteome</keyword>